<dbReference type="InterPro" id="IPR043129">
    <property type="entry name" value="ATPase_NBD"/>
</dbReference>
<dbReference type="Proteomes" id="UP001374579">
    <property type="component" value="Unassembled WGS sequence"/>
</dbReference>
<reference evidence="1 2" key="1">
    <citation type="submission" date="2024-02" db="EMBL/GenBank/DDBJ databases">
        <title>Chromosome-scale genome assembly of the rough periwinkle Littorina saxatilis.</title>
        <authorList>
            <person name="De Jode A."/>
            <person name="Faria R."/>
            <person name="Formenti G."/>
            <person name="Sims Y."/>
            <person name="Smith T.P."/>
            <person name="Tracey A."/>
            <person name="Wood J.M.D."/>
            <person name="Zagrodzka Z.B."/>
            <person name="Johannesson K."/>
            <person name="Butlin R.K."/>
            <person name="Leder E.H."/>
        </authorList>
    </citation>
    <scope>NUCLEOTIDE SEQUENCE [LARGE SCALE GENOMIC DNA]</scope>
    <source>
        <strain evidence="1">Snail1</strain>
        <tissue evidence="1">Muscle</tissue>
    </source>
</reference>
<evidence type="ECO:0000313" key="2">
    <source>
        <dbReference type="Proteomes" id="UP001374579"/>
    </source>
</evidence>
<dbReference type="AlphaFoldDB" id="A0AAN9FWY0"/>
<evidence type="ECO:0008006" key="3">
    <source>
        <dbReference type="Google" id="ProtNLM"/>
    </source>
</evidence>
<dbReference type="SUPFAM" id="SSF53067">
    <property type="entry name" value="Actin-like ATPase domain"/>
    <property type="match status" value="1"/>
</dbReference>
<proteinExistence type="predicted"/>
<sequence length="122" mass="12936">MDATTNHPQPYTLGIDLGTTSIKIVIVDSAGGVVENVTVPSLANVTSIVGEDGAEQCPVAIWNALHAGLKQIDPDNQVKFPPLRASRSALLAPRSALLAPCSTLHTLLFCTLTQASLFYFTF</sequence>
<dbReference type="Gene3D" id="3.30.420.40">
    <property type="match status" value="1"/>
</dbReference>
<keyword evidence="2" id="KW-1185">Reference proteome</keyword>
<protein>
    <recommendedName>
        <fullName evidence="3">Carbohydrate kinase FGGY N-terminal domain-containing protein</fullName>
    </recommendedName>
</protein>
<organism evidence="1 2">
    <name type="scientific">Littorina saxatilis</name>
    <dbReference type="NCBI Taxonomy" id="31220"/>
    <lineage>
        <taxon>Eukaryota</taxon>
        <taxon>Metazoa</taxon>
        <taxon>Spiralia</taxon>
        <taxon>Lophotrochozoa</taxon>
        <taxon>Mollusca</taxon>
        <taxon>Gastropoda</taxon>
        <taxon>Caenogastropoda</taxon>
        <taxon>Littorinimorpha</taxon>
        <taxon>Littorinoidea</taxon>
        <taxon>Littorinidae</taxon>
        <taxon>Littorina</taxon>
    </lineage>
</organism>
<gene>
    <name evidence="1" type="ORF">V1264_022157</name>
</gene>
<comment type="caution">
    <text evidence="1">The sequence shown here is derived from an EMBL/GenBank/DDBJ whole genome shotgun (WGS) entry which is preliminary data.</text>
</comment>
<accession>A0AAN9FWY0</accession>
<dbReference type="EMBL" id="JBAMIC010004070">
    <property type="protein sequence ID" value="KAK7088218.1"/>
    <property type="molecule type" value="Genomic_DNA"/>
</dbReference>
<evidence type="ECO:0000313" key="1">
    <source>
        <dbReference type="EMBL" id="KAK7088218.1"/>
    </source>
</evidence>
<name>A0AAN9FWY0_9CAEN</name>